<evidence type="ECO:0000256" key="3">
    <source>
        <dbReference type="ARBA" id="ARBA00022448"/>
    </source>
</evidence>
<dbReference type="GO" id="GO:0005886">
    <property type="term" value="C:plasma membrane"/>
    <property type="evidence" value="ECO:0007669"/>
    <property type="project" value="UniProtKB-SubCell"/>
</dbReference>
<evidence type="ECO:0000256" key="4">
    <source>
        <dbReference type="ARBA" id="ARBA00022475"/>
    </source>
</evidence>
<evidence type="ECO:0008006" key="10">
    <source>
        <dbReference type="Google" id="ProtNLM"/>
    </source>
</evidence>
<feature type="transmembrane region" description="Helical" evidence="8">
    <location>
        <begin position="182"/>
        <end position="204"/>
    </location>
</feature>
<evidence type="ECO:0000256" key="8">
    <source>
        <dbReference type="SAM" id="Phobius"/>
    </source>
</evidence>
<evidence type="ECO:0000256" key="2">
    <source>
        <dbReference type="ARBA" id="ARBA00009773"/>
    </source>
</evidence>
<feature type="transmembrane region" description="Helical" evidence="8">
    <location>
        <begin position="89"/>
        <end position="111"/>
    </location>
</feature>
<keyword evidence="6 8" id="KW-1133">Transmembrane helix</keyword>
<organism evidence="9">
    <name type="scientific">marine metagenome</name>
    <dbReference type="NCBI Taxonomy" id="408172"/>
    <lineage>
        <taxon>unclassified sequences</taxon>
        <taxon>metagenomes</taxon>
        <taxon>ecological metagenomes</taxon>
    </lineage>
</organism>
<evidence type="ECO:0000256" key="6">
    <source>
        <dbReference type="ARBA" id="ARBA00022989"/>
    </source>
</evidence>
<evidence type="ECO:0000256" key="1">
    <source>
        <dbReference type="ARBA" id="ARBA00004651"/>
    </source>
</evidence>
<feature type="transmembrane region" description="Helical" evidence="8">
    <location>
        <begin position="247"/>
        <end position="275"/>
    </location>
</feature>
<accession>A0A382J304</accession>
<protein>
    <recommendedName>
        <fullName evidence="10">AI-2E family transporter</fullName>
    </recommendedName>
</protein>
<keyword evidence="3" id="KW-0813">Transport</keyword>
<dbReference type="PANTHER" id="PTHR21716:SF53">
    <property type="entry name" value="PERMEASE PERM-RELATED"/>
    <property type="match status" value="1"/>
</dbReference>
<feature type="transmembrane region" description="Helical" evidence="8">
    <location>
        <begin position="281"/>
        <end position="301"/>
    </location>
</feature>
<evidence type="ECO:0000256" key="7">
    <source>
        <dbReference type="ARBA" id="ARBA00023136"/>
    </source>
</evidence>
<comment type="similarity">
    <text evidence="2">Belongs to the autoinducer-2 exporter (AI-2E) (TC 2.A.86) family.</text>
</comment>
<dbReference type="Pfam" id="PF01594">
    <property type="entry name" value="AI-2E_transport"/>
    <property type="match status" value="1"/>
</dbReference>
<reference evidence="9" key="1">
    <citation type="submission" date="2018-05" db="EMBL/GenBank/DDBJ databases">
        <authorList>
            <person name="Lanie J.A."/>
            <person name="Ng W.-L."/>
            <person name="Kazmierczak K.M."/>
            <person name="Andrzejewski T.M."/>
            <person name="Davidsen T.M."/>
            <person name="Wayne K.J."/>
            <person name="Tettelin H."/>
            <person name="Glass J.I."/>
            <person name="Rusch D."/>
            <person name="Podicherti R."/>
            <person name="Tsui H.-C.T."/>
            <person name="Winkler M.E."/>
        </authorList>
    </citation>
    <scope>NUCLEOTIDE SEQUENCE</scope>
</reference>
<name>A0A382J304_9ZZZZ</name>
<keyword evidence="5 8" id="KW-0812">Transmembrane</keyword>
<feature type="transmembrane region" description="Helical" evidence="8">
    <location>
        <begin position="12"/>
        <end position="35"/>
    </location>
</feature>
<dbReference type="GO" id="GO:0055085">
    <property type="term" value="P:transmembrane transport"/>
    <property type="evidence" value="ECO:0007669"/>
    <property type="project" value="TreeGrafter"/>
</dbReference>
<gene>
    <name evidence="9" type="ORF">METZ01_LOCUS258651</name>
</gene>
<dbReference type="InterPro" id="IPR002549">
    <property type="entry name" value="AI-2E-like"/>
</dbReference>
<evidence type="ECO:0000256" key="5">
    <source>
        <dbReference type="ARBA" id="ARBA00022692"/>
    </source>
</evidence>
<comment type="subcellular location">
    <subcellularLocation>
        <location evidence="1">Cell membrane</location>
        <topology evidence="1">Multi-pass membrane protein</topology>
    </subcellularLocation>
</comment>
<evidence type="ECO:0000313" key="9">
    <source>
        <dbReference type="EMBL" id="SVC05797.1"/>
    </source>
</evidence>
<feature type="non-terminal residue" evidence="9">
    <location>
        <position position="316"/>
    </location>
</feature>
<dbReference type="AlphaFoldDB" id="A0A382J304"/>
<keyword evidence="4" id="KW-1003">Cell membrane</keyword>
<feature type="transmembrane region" description="Helical" evidence="8">
    <location>
        <begin position="47"/>
        <end position="68"/>
    </location>
</feature>
<dbReference type="PANTHER" id="PTHR21716">
    <property type="entry name" value="TRANSMEMBRANE PROTEIN"/>
    <property type="match status" value="1"/>
</dbReference>
<sequence length="316" mass="34456">MPFPSPSDKQAKVLWFSLTVLAIAVFLALLALMFYGVGWLLDRLTPVLLPLAIAGILAFLLNPLVDFFEPKMSAKVSFLFAKIRNPKRVKAILLVLMIGFCIITALTLVTLTTVVPEMLKLAEETKVEYVQENIRTWAAENKGTAWGKLMMIGQLESINLTAMMSAGEQQLTQMTHKGVSEAITLIGLLAGLALVPVYVFYFLLEARTIEMKWSDYLPLKESRFKEEAVFVLSSFNDCLVVFFRGQVLVAFCVGVCLAIGFSIIGLPYAILIGLAAGLLGIIPYFGVIAATIPVLLLSLAYGDQMLVQGAGAPVLA</sequence>
<proteinExistence type="inferred from homology"/>
<dbReference type="EMBL" id="UINC01071124">
    <property type="protein sequence ID" value="SVC05797.1"/>
    <property type="molecule type" value="Genomic_DNA"/>
</dbReference>
<keyword evidence="7 8" id="KW-0472">Membrane</keyword>